<name>A0A1J5QNA7_9ZZZZ</name>
<protein>
    <recommendedName>
        <fullName evidence="2">Multi-ubiquitin domain-containing protein</fullName>
    </recommendedName>
</protein>
<dbReference type="EMBL" id="MLJW01001603">
    <property type="protein sequence ID" value="OIQ77493.1"/>
    <property type="molecule type" value="Genomic_DNA"/>
</dbReference>
<organism evidence="1">
    <name type="scientific">mine drainage metagenome</name>
    <dbReference type="NCBI Taxonomy" id="410659"/>
    <lineage>
        <taxon>unclassified sequences</taxon>
        <taxon>metagenomes</taxon>
        <taxon>ecological metagenomes</taxon>
    </lineage>
</organism>
<reference evidence="1" key="1">
    <citation type="submission" date="2016-10" db="EMBL/GenBank/DDBJ databases">
        <title>Sequence of Gallionella enrichment culture.</title>
        <authorList>
            <person name="Poehlein A."/>
            <person name="Muehling M."/>
            <person name="Daniel R."/>
        </authorList>
    </citation>
    <scope>NUCLEOTIDE SEQUENCE</scope>
</reference>
<accession>A0A1J5QNA7</accession>
<evidence type="ECO:0000313" key="1">
    <source>
        <dbReference type="EMBL" id="OIQ77493.1"/>
    </source>
</evidence>
<sequence>MNEIGQTSDVLEVNGAQSEKAALSDYFVNGERFSTSEHKLTVRQILENAGFSSAEQFRLVRDNGSHPFTDYGTEVPIHDGERFTAIFIDPTQTS</sequence>
<comment type="caution">
    <text evidence="1">The sequence shown here is derived from an EMBL/GenBank/DDBJ whole genome shotgun (WGS) entry which is preliminary data.</text>
</comment>
<dbReference type="AlphaFoldDB" id="A0A1J5QNA7"/>
<evidence type="ECO:0008006" key="2">
    <source>
        <dbReference type="Google" id="ProtNLM"/>
    </source>
</evidence>
<gene>
    <name evidence="1" type="ORF">GALL_408160</name>
</gene>
<proteinExistence type="predicted"/>